<keyword evidence="4" id="KW-1185">Reference proteome</keyword>
<dbReference type="Proteomes" id="UP000886520">
    <property type="component" value="Chromosome 18"/>
</dbReference>
<dbReference type="Pfam" id="PF14541">
    <property type="entry name" value="TAXi_C"/>
    <property type="match status" value="1"/>
</dbReference>
<dbReference type="PANTHER" id="PTHR47965:SF63">
    <property type="entry name" value="OS01G0937200 PROTEIN"/>
    <property type="match status" value="1"/>
</dbReference>
<evidence type="ECO:0000259" key="2">
    <source>
        <dbReference type="Pfam" id="PF14541"/>
    </source>
</evidence>
<evidence type="ECO:0000256" key="1">
    <source>
        <dbReference type="SAM" id="SignalP"/>
    </source>
</evidence>
<proteinExistence type="predicted"/>
<dbReference type="AlphaFoldDB" id="A0A9D4ZAB9"/>
<protein>
    <recommendedName>
        <fullName evidence="2">Xylanase inhibitor C-terminal domain-containing protein</fullName>
    </recommendedName>
</protein>
<comment type="caution">
    <text evidence="3">The sequence shown here is derived from an EMBL/GenBank/DDBJ whole genome shotgun (WGS) entry which is preliminary data.</text>
</comment>
<evidence type="ECO:0000313" key="4">
    <source>
        <dbReference type="Proteomes" id="UP000886520"/>
    </source>
</evidence>
<dbReference type="PANTHER" id="PTHR47965">
    <property type="entry name" value="ASPARTYL PROTEASE-RELATED"/>
    <property type="match status" value="1"/>
</dbReference>
<dbReference type="InterPro" id="IPR021109">
    <property type="entry name" value="Peptidase_aspartic_dom_sf"/>
</dbReference>
<gene>
    <name evidence="3" type="ORF">GOP47_0019246</name>
</gene>
<dbReference type="GO" id="GO:0006508">
    <property type="term" value="P:proteolysis"/>
    <property type="evidence" value="ECO:0007669"/>
    <property type="project" value="InterPro"/>
</dbReference>
<name>A0A9D4ZAB9_ADICA</name>
<keyword evidence="1" id="KW-0732">Signal</keyword>
<organism evidence="3 4">
    <name type="scientific">Adiantum capillus-veneris</name>
    <name type="common">Maidenhair fern</name>
    <dbReference type="NCBI Taxonomy" id="13818"/>
    <lineage>
        <taxon>Eukaryota</taxon>
        <taxon>Viridiplantae</taxon>
        <taxon>Streptophyta</taxon>
        <taxon>Embryophyta</taxon>
        <taxon>Tracheophyta</taxon>
        <taxon>Polypodiopsida</taxon>
        <taxon>Polypodiidae</taxon>
        <taxon>Polypodiales</taxon>
        <taxon>Pteridineae</taxon>
        <taxon>Pteridaceae</taxon>
        <taxon>Vittarioideae</taxon>
        <taxon>Adiantum</taxon>
    </lineage>
</organism>
<dbReference type="Gene3D" id="2.40.70.10">
    <property type="entry name" value="Acid Proteases"/>
    <property type="match status" value="1"/>
</dbReference>
<accession>A0A9D4ZAB9</accession>
<dbReference type="SUPFAM" id="SSF50630">
    <property type="entry name" value="Acid proteases"/>
    <property type="match status" value="1"/>
</dbReference>
<dbReference type="InterPro" id="IPR032799">
    <property type="entry name" value="TAXi_C"/>
</dbReference>
<feature type="signal peptide" evidence="1">
    <location>
        <begin position="1"/>
        <end position="15"/>
    </location>
</feature>
<evidence type="ECO:0000313" key="3">
    <source>
        <dbReference type="EMBL" id="KAI5066622.1"/>
    </source>
</evidence>
<feature type="chain" id="PRO_5038658112" description="Xylanase inhibitor C-terminal domain-containing protein" evidence="1">
    <location>
        <begin position="16"/>
        <end position="174"/>
    </location>
</feature>
<feature type="domain" description="Xylanase inhibitor C-terminal" evidence="2">
    <location>
        <begin position="31"/>
        <end position="158"/>
    </location>
</feature>
<reference evidence="3" key="1">
    <citation type="submission" date="2021-01" db="EMBL/GenBank/DDBJ databases">
        <title>Adiantum capillus-veneris genome.</title>
        <authorList>
            <person name="Fang Y."/>
            <person name="Liao Q."/>
        </authorList>
    </citation>
    <scope>NUCLEOTIDE SEQUENCE</scope>
    <source>
        <strain evidence="3">H3</strain>
        <tissue evidence="3">Leaf</tissue>
    </source>
</reference>
<dbReference type="EMBL" id="JABFUD020000018">
    <property type="protein sequence ID" value="KAI5066622.1"/>
    <property type="molecule type" value="Genomic_DNA"/>
</dbReference>
<feature type="non-terminal residue" evidence="3">
    <location>
        <position position="1"/>
    </location>
</feature>
<dbReference type="OrthoDB" id="1162128at2759"/>
<sequence length="174" mass="19740">CALCIFFLLVHTVLCVSFYKEKVKRGSGKLLKMRISTTEPFTKLSHQVYVVLRDKFREKAEQMGMQRVASPLPFDTCYNESSVGWASKGYNVPIIKLGLPGSGRTWDVMGYNSMLWVSPGVLCWTLLDAGYNKTSVLGTLQQQDHLLEFDLSLKTLNFLDFYQSSATSCSNFYF</sequence>
<dbReference type="InterPro" id="IPR001461">
    <property type="entry name" value="Aspartic_peptidase_A1"/>
</dbReference>
<dbReference type="GO" id="GO:0004190">
    <property type="term" value="F:aspartic-type endopeptidase activity"/>
    <property type="evidence" value="ECO:0007669"/>
    <property type="project" value="InterPro"/>
</dbReference>